<protein>
    <submittedName>
        <fullName evidence="1">Uncharacterized protein</fullName>
    </submittedName>
</protein>
<dbReference type="Pfam" id="PF03004">
    <property type="entry name" value="Transposase_24"/>
    <property type="match status" value="1"/>
</dbReference>
<reference evidence="1" key="1">
    <citation type="submission" date="2015-10" db="EMBL/GenBank/DDBJ databases">
        <authorList>
            <person name="Martinez-Garcia P.J."/>
            <person name="Crepeau M.W."/>
            <person name="Puiu D."/>
            <person name="Gonzalez-Ibeas D."/>
            <person name="Whalen J."/>
            <person name="Stevens K."/>
            <person name="Paul R."/>
            <person name="Butterfield T."/>
            <person name="Britton M."/>
            <person name="Reagan R."/>
            <person name="Chakraborty S."/>
            <person name="Walawage S.L."/>
            <person name="Vasquez-Gross H.A."/>
            <person name="Cardeno C."/>
            <person name="Famula R."/>
            <person name="Pratt K."/>
            <person name="Kuruganti S."/>
            <person name="Aradhya M.K."/>
            <person name="Leslie C.A."/>
            <person name="Dandekar A.M."/>
            <person name="Salzberg S.L."/>
            <person name="Wegrzyn J.L."/>
            <person name="Langley C.H."/>
            <person name="Neale D.B."/>
        </authorList>
    </citation>
    <scope>NUCLEOTIDE SEQUENCE</scope>
    <source>
        <tissue evidence="1">Leaves</tissue>
    </source>
</reference>
<organism evidence="1 2">
    <name type="scientific">Juglans regia</name>
    <name type="common">English walnut</name>
    <dbReference type="NCBI Taxonomy" id="51240"/>
    <lineage>
        <taxon>Eukaryota</taxon>
        <taxon>Viridiplantae</taxon>
        <taxon>Streptophyta</taxon>
        <taxon>Embryophyta</taxon>
        <taxon>Tracheophyta</taxon>
        <taxon>Spermatophyta</taxon>
        <taxon>Magnoliopsida</taxon>
        <taxon>eudicotyledons</taxon>
        <taxon>Gunneridae</taxon>
        <taxon>Pentapetalae</taxon>
        <taxon>rosids</taxon>
        <taxon>fabids</taxon>
        <taxon>Fagales</taxon>
        <taxon>Juglandaceae</taxon>
        <taxon>Juglans</taxon>
    </lineage>
</organism>
<dbReference type="InterPro" id="IPR004252">
    <property type="entry name" value="Probable_transposase_24"/>
</dbReference>
<comment type="caution">
    <text evidence="1">The sequence shown here is derived from an EMBL/GenBank/DDBJ whole genome shotgun (WGS) entry which is preliminary data.</text>
</comment>
<gene>
    <name evidence="1" type="ORF">F2P56_007820</name>
</gene>
<dbReference type="EMBL" id="LIHL02000003">
    <property type="protein sequence ID" value="KAF5476077.1"/>
    <property type="molecule type" value="Genomic_DNA"/>
</dbReference>
<dbReference type="Proteomes" id="UP000619265">
    <property type="component" value="Unassembled WGS sequence"/>
</dbReference>
<dbReference type="AlphaFoldDB" id="A0A833Y2Z8"/>
<sequence length="200" mass="23647">MVGQHVWAKLYDRWGSEAFKKMSKQNKENRNKLKINHTARRKSFVRILEENRSTTPNLVQFYKEVRWSKKNDAFVTEMTGELYNQMVGKMLDLEPRQRSEEAAASVFRDVLGYRPGYAKGLGEMIILDFTKKKDCECQKYHAEEVERHKKEAEYYKSEFEELRASVRVLLERQTEYDKTLDSLVNTIQSQGESHKETYGD</sequence>
<dbReference type="Gramene" id="Jr03_23800_p1">
    <property type="protein sequence ID" value="cds.Jr03_23800_p1"/>
    <property type="gene ID" value="Jr03_23800"/>
</dbReference>
<proteinExistence type="predicted"/>
<evidence type="ECO:0000313" key="2">
    <source>
        <dbReference type="Proteomes" id="UP000619265"/>
    </source>
</evidence>
<evidence type="ECO:0000313" key="1">
    <source>
        <dbReference type="EMBL" id="KAF5476077.1"/>
    </source>
</evidence>
<accession>A0A833Y2Z8</accession>
<name>A0A833Y2Z8_JUGRE</name>
<reference evidence="1" key="2">
    <citation type="submission" date="2020-03" db="EMBL/GenBank/DDBJ databases">
        <title>Walnut 2.0.</title>
        <authorList>
            <person name="Marrano A."/>
            <person name="Britton M."/>
            <person name="Zimin A.V."/>
            <person name="Zaini P.A."/>
            <person name="Workman R."/>
            <person name="Puiu D."/>
            <person name="Bianco L."/>
            <person name="Allen B.J."/>
            <person name="Troggio M."/>
            <person name="Leslie C.A."/>
            <person name="Timp W."/>
            <person name="Dendekar A."/>
            <person name="Salzberg S.L."/>
            <person name="Neale D.B."/>
        </authorList>
    </citation>
    <scope>NUCLEOTIDE SEQUENCE</scope>
    <source>
        <tissue evidence="1">Leaves</tissue>
    </source>
</reference>